<comment type="subcellular location">
    <subcellularLocation>
        <location evidence="1">Membrane</location>
    </subcellularLocation>
</comment>
<keyword evidence="3" id="KW-0812">Transmembrane</keyword>
<proteinExistence type="predicted"/>
<keyword evidence="5" id="KW-1185">Reference proteome</keyword>
<sequence>MTGSRRRLRVPADRRFVRGWAVLVAIAVVVAVVAGTFALRGGGQQRESDRIAVEEATAAAVGELMTFAPTDEAADRAAVAERLSGALAADYLGRGPDVVFTGATASKITMTGTVLDVGVAEMTDGRARTLVFVDQLISVGDQGGAPERVGVSRWATMTKVDGRWLLAHLEPVSPQ</sequence>
<dbReference type="EMBL" id="BAAAZW010000002">
    <property type="protein sequence ID" value="GAA3952518.1"/>
    <property type="molecule type" value="Genomic_DNA"/>
</dbReference>
<feature type="transmembrane region" description="Helical" evidence="3">
    <location>
        <begin position="20"/>
        <end position="39"/>
    </location>
</feature>
<keyword evidence="2 3" id="KW-0472">Membrane</keyword>
<evidence type="ECO:0000256" key="3">
    <source>
        <dbReference type="SAM" id="Phobius"/>
    </source>
</evidence>
<protein>
    <recommendedName>
        <fullName evidence="6">Mce-associated membrane protein</fullName>
    </recommendedName>
</protein>
<organism evidence="4 5">
    <name type="scientific">Gordonia caeni</name>
    <dbReference type="NCBI Taxonomy" id="1007097"/>
    <lineage>
        <taxon>Bacteria</taxon>
        <taxon>Bacillati</taxon>
        <taxon>Actinomycetota</taxon>
        <taxon>Actinomycetes</taxon>
        <taxon>Mycobacteriales</taxon>
        <taxon>Gordoniaceae</taxon>
        <taxon>Gordonia</taxon>
    </lineage>
</organism>
<evidence type="ECO:0000256" key="2">
    <source>
        <dbReference type="ARBA" id="ARBA00023136"/>
    </source>
</evidence>
<dbReference type="PANTHER" id="PTHR37042:SF4">
    <property type="entry name" value="OUTER MEMBRANE PROTEIN RV1973"/>
    <property type="match status" value="1"/>
</dbReference>
<evidence type="ECO:0008006" key="6">
    <source>
        <dbReference type="Google" id="ProtNLM"/>
    </source>
</evidence>
<evidence type="ECO:0000256" key="1">
    <source>
        <dbReference type="ARBA" id="ARBA00004370"/>
    </source>
</evidence>
<reference evidence="5" key="1">
    <citation type="journal article" date="2019" name="Int. J. Syst. Evol. Microbiol.">
        <title>The Global Catalogue of Microorganisms (GCM) 10K type strain sequencing project: providing services to taxonomists for standard genome sequencing and annotation.</title>
        <authorList>
            <consortium name="The Broad Institute Genomics Platform"/>
            <consortium name="The Broad Institute Genome Sequencing Center for Infectious Disease"/>
            <person name="Wu L."/>
            <person name="Ma J."/>
        </authorList>
    </citation>
    <scope>NUCLEOTIDE SEQUENCE [LARGE SCALE GENOMIC DNA]</scope>
    <source>
        <strain evidence="5">JCM 16923</strain>
    </source>
</reference>
<keyword evidence="3" id="KW-1133">Transmembrane helix</keyword>
<comment type="caution">
    <text evidence="4">The sequence shown here is derived from an EMBL/GenBank/DDBJ whole genome shotgun (WGS) entry which is preliminary data.</text>
</comment>
<name>A0ABP7NR84_9ACTN</name>
<dbReference type="Proteomes" id="UP001418444">
    <property type="component" value="Unassembled WGS sequence"/>
</dbReference>
<dbReference type="PANTHER" id="PTHR37042">
    <property type="entry name" value="OUTER MEMBRANE PROTEIN RV1973"/>
    <property type="match status" value="1"/>
</dbReference>
<gene>
    <name evidence="4" type="ORF">GCM10022231_08260</name>
</gene>
<evidence type="ECO:0000313" key="4">
    <source>
        <dbReference type="EMBL" id="GAA3952518.1"/>
    </source>
</evidence>
<dbReference type="RefSeq" id="WP_344780895.1">
    <property type="nucleotide sequence ID" value="NZ_BAAAZW010000002.1"/>
</dbReference>
<accession>A0ABP7NR84</accession>
<evidence type="ECO:0000313" key="5">
    <source>
        <dbReference type="Proteomes" id="UP001418444"/>
    </source>
</evidence>